<reference evidence="2 3" key="1">
    <citation type="submission" date="2018-08" db="EMBL/GenBank/DDBJ databases">
        <title>Sequencing the genomes of 1000 actinobacteria strains.</title>
        <authorList>
            <person name="Klenk H.-P."/>
        </authorList>
    </citation>
    <scope>NUCLEOTIDE SEQUENCE [LARGE SCALE GENOMIC DNA]</scope>
    <source>
        <strain evidence="2 3">DSM 22891</strain>
    </source>
</reference>
<keyword evidence="1" id="KW-0472">Membrane</keyword>
<evidence type="ECO:0000313" key="3">
    <source>
        <dbReference type="Proteomes" id="UP000256485"/>
    </source>
</evidence>
<dbReference type="EMBL" id="QTUC01000001">
    <property type="protein sequence ID" value="REF36259.1"/>
    <property type="molecule type" value="Genomic_DNA"/>
</dbReference>
<sequence length="213" mass="22426">MNTGPTWKLYADTPGRRLAQLLGDLLALGLAVLAIRAGQVVHRRVRELVAPGRELEEAGTRVHDSLATTGAELSGIPGVGDALRQPLDAVAATGGSIASIGRAQQNLMNELATPLALLVALAGLLLVACWVVARARWVRAVREACRMATSQAGVRLLALRALTSRSVDSLTAVHPDPATAWREGDADATAELAEVQLRALGLRAPSWRGRDAT</sequence>
<accession>A0A3D9V462</accession>
<organism evidence="2 3">
    <name type="scientific">Thermasporomyces composti</name>
    <dbReference type="NCBI Taxonomy" id="696763"/>
    <lineage>
        <taxon>Bacteria</taxon>
        <taxon>Bacillati</taxon>
        <taxon>Actinomycetota</taxon>
        <taxon>Actinomycetes</taxon>
        <taxon>Propionibacteriales</taxon>
        <taxon>Nocardioidaceae</taxon>
        <taxon>Thermasporomyces</taxon>
    </lineage>
</organism>
<protein>
    <submittedName>
        <fullName evidence="2">Uncharacterized protein</fullName>
    </submittedName>
</protein>
<proteinExistence type="predicted"/>
<name>A0A3D9V462_THECX</name>
<dbReference type="Proteomes" id="UP000256485">
    <property type="component" value="Unassembled WGS sequence"/>
</dbReference>
<keyword evidence="1" id="KW-0812">Transmembrane</keyword>
<dbReference type="OrthoDB" id="5198533at2"/>
<dbReference type="RefSeq" id="WP_115849924.1">
    <property type="nucleotide sequence ID" value="NZ_QTUC01000001.1"/>
</dbReference>
<dbReference type="AlphaFoldDB" id="A0A3D9V462"/>
<feature type="transmembrane region" description="Helical" evidence="1">
    <location>
        <begin position="111"/>
        <end position="133"/>
    </location>
</feature>
<keyword evidence="3" id="KW-1185">Reference proteome</keyword>
<keyword evidence="1" id="KW-1133">Transmembrane helix</keyword>
<feature type="transmembrane region" description="Helical" evidence="1">
    <location>
        <begin position="21"/>
        <end position="41"/>
    </location>
</feature>
<evidence type="ECO:0000313" key="2">
    <source>
        <dbReference type="EMBL" id="REF36259.1"/>
    </source>
</evidence>
<gene>
    <name evidence="2" type="ORF">DFJ64_1665</name>
</gene>
<comment type="caution">
    <text evidence="2">The sequence shown here is derived from an EMBL/GenBank/DDBJ whole genome shotgun (WGS) entry which is preliminary data.</text>
</comment>
<evidence type="ECO:0000256" key="1">
    <source>
        <dbReference type="SAM" id="Phobius"/>
    </source>
</evidence>